<gene>
    <name evidence="1" type="ORF">POL72_15170</name>
</gene>
<proteinExistence type="predicted"/>
<evidence type="ECO:0000313" key="2">
    <source>
        <dbReference type="Proteomes" id="UP001217485"/>
    </source>
</evidence>
<reference evidence="1 2" key="1">
    <citation type="submission" date="2023-01" db="EMBL/GenBank/DDBJ databases">
        <title>Minimal conservation of predation-associated metabolite biosynthetic gene clusters underscores biosynthetic potential of Myxococcota including descriptions for ten novel species: Archangium lansinium sp. nov., Myxococcus landrumus sp. nov., Nannocystis bai.</title>
        <authorList>
            <person name="Ahearne A."/>
            <person name="Stevens C."/>
            <person name="Dowd S."/>
        </authorList>
    </citation>
    <scope>NUCLEOTIDE SEQUENCE [LARGE SCALE GENOMIC DNA]</scope>
    <source>
        <strain evidence="1 2">WIWO2</strain>
    </source>
</reference>
<organism evidence="1 2">
    <name type="scientific">Sorangium atrum</name>
    <dbReference type="NCBI Taxonomy" id="2995308"/>
    <lineage>
        <taxon>Bacteria</taxon>
        <taxon>Pseudomonadati</taxon>
        <taxon>Myxococcota</taxon>
        <taxon>Polyangia</taxon>
        <taxon>Polyangiales</taxon>
        <taxon>Polyangiaceae</taxon>
        <taxon>Sorangium</taxon>
    </lineage>
</organism>
<dbReference type="RefSeq" id="WP_272096026.1">
    <property type="nucleotide sequence ID" value="NZ_JAQNDK010000002.1"/>
</dbReference>
<accession>A0ABT5BZD0</accession>
<dbReference type="Proteomes" id="UP001217485">
    <property type="component" value="Unassembled WGS sequence"/>
</dbReference>
<dbReference type="InterPro" id="IPR011335">
    <property type="entry name" value="Restrct_endonuc-II-like"/>
</dbReference>
<dbReference type="PANTHER" id="PTHR38784">
    <property type="entry name" value="SUCROSE PHOSPHORYLASE"/>
    <property type="match status" value="1"/>
</dbReference>
<dbReference type="InterPro" id="IPR038590">
    <property type="entry name" value="YaeQ_sf"/>
</dbReference>
<dbReference type="SUPFAM" id="SSF52980">
    <property type="entry name" value="Restriction endonuclease-like"/>
    <property type="match status" value="1"/>
</dbReference>
<comment type="caution">
    <text evidence="1">The sequence shown here is derived from an EMBL/GenBank/DDBJ whole genome shotgun (WGS) entry which is preliminary data.</text>
</comment>
<name>A0ABT5BZD0_9BACT</name>
<sequence length="188" mass="20601">MALPSTRMDFRIDLSHVDRGREASERVIVARHPSESAEHVMLRVLAYCLFHEEGLAFGPGLADAEGADLWTRDPAGRILTWIECGAAPFEKLKRVVQHNAGVAVHALFSDARRREELVSGAREAASRASKVTGAISLSTVDHRLVAALAENTGLRRQWAVTIVGDHLYIEADGTTLDGEVVRSRLEEP</sequence>
<dbReference type="EMBL" id="JAQNDK010000002">
    <property type="protein sequence ID" value="MDC0679083.1"/>
    <property type="molecule type" value="Genomic_DNA"/>
</dbReference>
<dbReference type="Gene3D" id="3.10.640.10">
    <property type="entry name" value="Restriction endonuclease-like alpha-beta roll domain"/>
    <property type="match status" value="1"/>
</dbReference>
<dbReference type="SMART" id="SM01322">
    <property type="entry name" value="YaeQ"/>
    <property type="match status" value="1"/>
</dbReference>
<keyword evidence="2" id="KW-1185">Reference proteome</keyword>
<evidence type="ECO:0000313" key="1">
    <source>
        <dbReference type="EMBL" id="MDC0679083.1"/>
    </source>
</evidence>
<dbReference type="InterPro" id="IPR009822">
    <property type="entry name" value="YaeQ"/>
</dbReference>
<dbReference type="PANTHER" id="PTHR38784:SF1">
    <property type="entry name" value="SUCROSE PHOSPHORYLASE"/>
    <property type="match status" value="1"/>
</dbReference>
<dbReference type="Pfam" id="PF07152">
    <property type="entry name" value="YaeQ"/>
    <property type="match status" value="1"/>
</dbReference>
<protein>
    <submittedName>
        <fullName evidence="1">YaeQ family protein</fullName>
    </submittedName>
</protein>